<organism evidence="8">
    <name type="scientific">hydrothermal vent metagenome</name>
    <dbReference type="NCBI Taxonomy" id="652676"/>
    <lineage>
        <taxon>unclassified sequences</taxon>
        <taxon>metagenomes</taxon>
        <taxon>ecological metagenomes</taxon>
    </lineage>
</organism>
<evidence type="ECO:0000256" key="1">
    <source>
        <dbReference type="ARBA" id="ARBA00004651"/>
    </source>
</evidence>
<keyword evidence="5 6" id="KW-0472">Membrane</keyword>
<dbReference type="Pfam" id="PF12823">
    <property type="entry name" value="DUF3817"/>
    <property type="match status" value="1"/>
</dbReference>
<feature type="transmembrane region" description="Helical" evidence="6">
    <location>
        <begin position="7"/>
        <end position="26"/>
    </location>
</feature>
<dbReference type="InterPro" id="IPR023845">
    <property type="entry name" value="DUF3817_TM"/>
</dbReference>
<reference evidence="8" key="1">
    <citation type="submission" date="2018-06" db="EMBL/GenBank/DDBJ databases">
        <authorList>
            <person name="Zhirakovskaya E."/>
        </authorList>
    </citation>
    <scope>NUCLEOTIDE SEQUENCE</scope>
</reference>
<sequence length="95" mass="10665">MISKFRLISLAEGGSFLLLLLVAMPLKYGMDLPLAVTIMGWVHGILFIAYLYFALGCSAKYNWSERFTVLTVLAGVTPFACFFLDKHLRQETQNA</sequence>
<evidence type="ECO:0000313" key="8">
    <source>
        <dbReference type="EMBL" id="VAW85746.1"/>
    </source>
</evidence>
<dbReference type="EMBL" id="UOFO01000078">
    <property type="protein sequence ID" value="VAW85746.1"/>
    <property type="molecule type" value="Genomic_DNA"/>
</dbReference>
<protein>
    <recommendedName>
        <fullName evidence="7">DUF3817 domain-containing protein</fullName>
    </recommendedName>
</protein>
<evidence type="ECO:0000256" key="3">
    <source>
        <dbReference type="ARBA" id="ARBA00022692"/>
    </source>
</evidence>
<dbReference type="PANTHER" id="PTHR40077:SF1">
    <property type="entry name" value="MEMBRANE PROTEIN"/>
    <property type="match status" value="1"/>
</dbReference>
<dbReference type="PANTHER" id="PTHR40077">
    <property type="entry name" value="MEMBRANE PROTEIN-RELATED"/>
    <property type="match status" value="1"/>
</dbReference>
<evidence type="ECO:0000256" key="6">
    <source>
        <dbReference type="SAM" id="Phobius"/>
    </source>
</evidence>
<accession>A0A3B0ZYT9</accession>
<keyword evidence="4 6" id="KW-1133">Transmembrane helix</keyword>
<name>A0A3B0ZYT9_9ZZZZ</name>
<dbReference type="NCBIfam" id="TIGR03954">
    <property type="entry name" value="integ_memb_HG"/>
    <property type="match status" value="1"/>
</dbReference>
<keyword evidence="3 6" id="KW-0812">Transmembrane</keyword>
<evidence type="ECO:0000256" key="5">
    <source>
        <dbReference type="ARBA" id="ARBA00023136"/>
    </source>
</evidence>
<proteinExistence type="predicted"/>
<comment type="subcellular location">
    <subcellularLocation>
        <location evidence="1">Cell membrane</location>
        <topology evidence="1">Multi-pass membrane protein</topology>
    </subcellularLocation>
</comment>
<gene>
    <name evidence="8" type="ORF">MNBD_GAMMA16-93</name>
</gene>
<keyword evidence="2" id="KW-1003">Cell membrane</keyword>
<dbReference type="AlphaFoldDB" id="A0A3B0ZYT9"/>
<feature type="domain" description="DUF3817" evidence="7">
    <location>
        <begin position="3"/>
        <end position="89"/>
    </location>
</feature>
<evidence type="ECO:0000256" key="2">
    <source>
        <dbReference type="ARBA" id="ARBA00022475"/>
    </source>
</evidence>
<evidence type="ECO:0000256" key="4">
    <source>
        <dbReference type="ARBA" id="ARBA00022989"/>
    </source>
</evidence>
<feature type="transmembrane region" description="Helical" evidence="6">
    <location>
        <begin position="32"/>
        <end position="55"/>
    </location>
</feature>
<evidence type="ECO:0000259" key="7">
    <source>
        <dbReference type="Pfam" id="PF12823"/>
    </source>
</evidence>
<dbReference type="GO" id="GO:0005886">
    <property type="term" value="C:plasma membrane"/>
    <property type="evidence" value="ECO:0007669"/>
    <property type="project" value="UniProtKB-SubCell"/>
</dbReference>